<dbReference type="PANTHER" id="PTHR30615:SF8">
    <property type="entry name" value="UPF0047 PROTEIN C4A8.02C"/>
    <property type="match status" value="1"/>
</dbReference>
<dbReference type="RefSeq" id="WP_092065755.1">
    <property type="nucleotide sequence ID" value="NZ_FNIN01000009.1"/>
</dbReference>
<dbReference type="AlphaFoldDB" id="A0A1H0ERZ9"/>
<name>A0A1H0ERZ9_9BACT</name>
<protein>
    <submittedName>
        <fullName evidence="2">Secondary thiamine-phosphate synthase enzyme</fullName>
    </submittedName>
</protein>
<dbReference type="Gene3D" id="2.60.120.460">
    <property type="entry name" value="YjbQ-like"/>
    <property type="match status" value="1"/>
</dbReference>
<dbReference type="OrthoDB" id="9801725at2"/>
<organism evidence="2 3">
    <name type="scientific">Desulfonauticus submarinus</name>
    <dbReference type="NCBI Taxonomy" id="206665"/>
    <lineage>
        <taxon>Bacteria</taxon>
        <taxon>Pseudomonadati</taxon>
        <taxon>Thermodesulfobacteriota</taxon>
        <taxon>Desulfovibrionia</taxon>
        <taxon>Desulfovibrionales</taxon>
        <taxon>Desulfonauticaceae</taxon>
        <taxon>Desulfonauticus</taxon>
    </lineage>
</organism>
<gene>
    <name evidence="2" type="ORF">SAMN04488516_10924</name>
</gene>
<dbReference type="Proteomes" id="UP000199602">
    <property type="component" value="Unassembled WGS sequence"/>
</dbReference>
<dbReference type="InterPro" id="IPR001602">
    <property type="entry name" value="UPF0047_YjbQ-like"/>
</dbReference>
<proteinExistence type="inferred from homology"/>
<comment type="similarity">
    <text evidence="1">Belongs to the UPF0047 family.</text>
</comment>
<accession>A0A1H0ERZ9</accession>
<dbReference type="Pfam" id="PF01894">
    <property type="entry name" value="YjbQ"/>
    <property type="match status" value="1"/>
</dbReference>
<dbReference type="NCBIfam" id="TIGR00149">
    <property type="entry name" value="TIGR00149_YjbQ"/>
    <property type="match status" value="1"/>
</dbReference>
<dbReference type="PROSITE" id="PS01314">
    <property type="entry name" value="UPF0047"/>
    <property type="match status" value="1"/>
</dbReference>
<evidence type="ECO:0000313" key="2">
    <source>
        <dbReference type="EMBL" id="SDN85168.1"/>
    </source>
</evidence>
<dbReference type="EMBL" id="FNIN01000009">
    <property type="protein sequence ID" value="SDN85168.1"/>
    <property type="molecule type" value="Genomic_DNA"/>
</dbReference>
<dbReference type="STRING" id="206665.SAMN04488516_10924"/>
<sequence length="131" mass="14971">MQILEIRTTQREELKDITHLISQEIKKQNWQDGILTIFSPHTTGGITINEGADPSVAQDIIKTLKRVIPLNWDYSHLEGNSDAHIKTSLIGSSEQVIVSNGKIMLGTWQKIFFAEFDGPRNRKVWLQFIKN</sequence>
<evidence type="ECO:0000313" key="3">
    <source>
        <dbReference type="Proteomes" id="UP000199602"/>
    </source>
</evidence>
<keyword evidence="3" id="KW-1185">Reference proteome</keyword>
<dbReference type="PIRSF" id="PIRSF004681">
    <property type="entry name" value="UCP004681"/>
    <property type="match status" value="1"/>
</dbReference>
<dbReference type="SUPFAM" id="SSF111038">
    <property type="entry name" value="YjbQ-like"/>
    <property type="match status" value="1"/>
</dbReference>
<dbReference type="PANTHER" id="PTHR30615">
    <property type="entry name" value="UNCHARACTERIZED PROTEIN YJBQ-RELATED"/>
    <property type="match status" value="1"/>
</dbReference>
<reference evidence="2 3" key="1">
    <citation type="submission" date="2016-10" db="EMBL/GenBank/DDBJ databases">
        <authorList>
            <person name="de Groot N.N."/>
        </authorList>
    </citation>
    <scope>NUCLEOTIDE SEQUENCE [LARGE SCALE GENOMIC DNA]</scope>
    <source>
        <strain evidence="2 3">DSM 15269</strain>
    </source>
</reference>
<evidence type="ECO:0000256" key="1">
    <source>
        <dbReference type="ARBA" id="ARBA00005534"/>
    </source>
</evidence>
<dbReference type="InterPro" id="IPR035917">
    <property type="entry name" value="YjbQ-like_sf"/>
</dbReference>